<dbReference type="InterPro" id="IPR017568">
    <property type="entry name" value="3-oxoacyl-ACP_synth-2"/>
</dbReference>
<evidence type="ECO:0000256" key="13">
    <source>
        <dbReference type="RuleBase" id="RU003694"/>
    </source>
</evidence>
<evidence type="ECO:0000256" key="3">
    <source>
        <dbReference type="ARBA" id="ARBA00012356"/>
    </source>
</evidence>
<evidence type="ECO:0000256" key="5">
    <source>
        <dbReference type="ARBA" id="ARBA00022516"/>
    </source>
</evidence>
<comment type="caution">
    <text evidence="15">The sequence shown here is derived from an EMBL/GenBank/DDBJ whole genome shotgun (WGS) entry which is preliminary data.</text>
</comment>
<dbReference type="Proteomes" id="UP000324611">
    <property type="component" value="Unassembled WGS sequence"/>
</dbReference>
<keyword evidence="7" id="KW-0276">Fatty acid metabolism</keyword>
<name>A0A5B2W273_9BACT</name>
<evidence type="ECO:0000256" key="1">
    <source>
        <dbReference type="ARBA" id="ARBA00005194"/>
    </source>
</evidence>
<dbReference type="Pfam" id="PF00109">
    <property type="entry name" value="ketoacyl-synt"/>
    <property type="match status" value="1"/>
</dbReference>
<dbReference type="GO" id="GO:0005829">
    <property type="term" value="C:cytosol"/>
    <property type="evidence" value="ECO:0007669"/>
    <property type="project" value="TreeGrafter"/>
</dbReference>
<evidence type="ECO:0000313" key="16">
    <source>
        <dbReference type="Proteomes" id="UP000324611"/>
    </source>
</evidence>
<organism evidence="15 16">
    <name type="scientific">Chitinophaga agrisoli</name>
    <dbReference type="NCBI Taxonomy" id="2607653"/>
    <lineage>
        <taxon>Bacteria</taxon>
        <taxon>Pseudomonadati</taxon>
        <taxon>Bacteroidota</taxon>
        <taxon>Chitinophagia</taxon>
        <taxon>Chitinophagales</taxon>
        <taxon>Chitinophagaceae</taxon>
        <taxon>Chitinophaga</taxon>
    </lineage>
</organism>
<evidence type="ECO:0000256" key="2">
    <source>
        <dbReference type="ARBA" id="ARBA00008467"/>
    </source>
</evidence>
<dbReference type="InterPro" id="IPR000794">
    <property type="entry name" value="Beta-ketoacyl_synthase"/>
</dbReference>
<dbReference type="EC" id="2.3.1.179" evidence="3 11"/>
<keyword evidence="8" id="KW-0443">Lipid metabolism</keyword>
<accession>A0A5B2W273</accession>
<feature type="domain" description="Ketosynthase family 3 (KS3)" evidence="14">
    <location>
        <begin position="3"/>
        <end position="414"/>
    </location>
</feature>
<protein>
    <recommendedName>
        <fullName evidence="4 11">3-oxoacyl-[acyl-carrier-protein] synthase 2</fullName>
        <ecNumber evidence="3 11">2.3.1.179</ecNumber>
    </recommendedName>
</protein>
<proteinExistence type="inferred from homology"/>
<evidence type="ECO:0000256" key="12">
    <source>
        <dbReference type="PIRSR" id="PIRSR000447-1"/>
    </source>
</evidence>
<dbReference type="SUPFAM" id="SSF53901">
    <property type="entry name" value="Thiolase-like"/>
    <property type="match status" value="2"/>
</dbReference>
<dbReference type="RefSeq" id="WP_149835985.1">
    <property type="nucleotide sequence ID" value="NZ_VUOC01000001.1"/>
</dbReference>
<comment type="similarity">
    <text evidence="2 11 13">Belongs to the thiolase-like superfamily. Beta-ketoacyl-ACP synthases family.</text>
</comment>
<evidence type="ECO:0000256" key="4">
    <source>
        <dbReference type="ARBA" id="ARBA00014657"/>
    </source>
</evidence>
<dbReference type="PROSITE" id="PS52004">
    <property type="entry name" value="KS3_2"/>
    <property type="match status" value="1"/>
</dbReference>
<dbReference type="PANTHER" id="PTHR11712">
    <property type="entry name" value="POLYKETIDE SYNTHASE-RELATED"/>
    <property type="match status" value="1"/>
</dbReference>
<evidence type="ECO:0000256" key="8">
    <source>
        <dbReference type="ARBA" id="ARBA00023098"/>
    </source>
</evidence>
<dbReference type="NCBIfam" id="TIGR03150">
    <property type="entry name" value="fabF"/>
    <property type="match status" value="1"/>
</dbReference>
<dbReference type="PROSITE" id="PS00606">
    <property type="entry name" value="KS3_1"/>
    <property type="match status" value="1"/>
</dbReference>
<evidence type="ECO:0000256" key="6">
    <source>
        <dbReference type="ARBA" id="ARBA00022679"/>
    </source>
</evidence>
<dbReference type="Pfam" id="PF02801">
    <property type="entry name" value="Ketoacyl-synt_C"/>
    <property type="match status" value="1"/>
</dbReference>
<dbReference type="GO" id="GO:0006633">
    <property type="term" value="P:fatty acid biosynthetic process"/>
    <property type="evidence" value="ECO:0007669"/>
    <property type="project" value="UniProtKB-UniRule"/>
</dbReference>
<dbReference type="InterPro" id="IPR014030">
    <property type="entry name" value="Ketoacyl_synth_N"/>
</dbReference>
<dbReference type="InterPro" id="IPR014031">
    <property type="entry name" value="Ketoacyl_synth_C"/>
</dbReference>
<evidence type="ECO:0000256" key="10">
    <source>
        <dbReference type="ARBA" id="ARBA00023315"/>
    </source>
</evidence>
<dbReference type="InterPro" id="IPR020841">
    <property type="entry name" value="PKS_Beta-ketoAc_synthase_dom"/>
</dbReference>
<evidence type="ECO:0000256" key="11">
    <source>
        <dbReference type="PIRNR" id="PIRNR000447"/>
    </source>
</evidence>
<evidence type="ECO:0000256" key="9">
    <source>
        <dbReference type="ARBA" id="ARBA00023160"/>
    </source>
</evidence>
<dbReference type="PIRSF" id="PIRSF000447">
    <property type="entry name" value="KAS_II"/>
    <property type="match status" value="1"/>
</dbReference>
<comment type="catalytic activity">
    <reaction evidence="11">
        <text>a fatty acyl-[ACP] + malonyl-[ACP] + H(+) = a 3-oxoacyl-[ACP] + holo-[ACP] + CO2</text>
        <dbReference type="Rhea" id="RHEA:22836"/>
        <dbReference type="Rhea" id="RHEA-COMP:9623"/>
        <dbReference type="Rhea" id="RHEA-COMP:9685"/>
        <dbReference type="Rhea" id="RHEA-COMP:9916"/>
        <dbReference type="Rhea" id="RHEA-COMP:14125"/>
        <dbReference type="ChEBI" id="CHEBI:15378"/>
        <dbReference type="ChEBI" id="CHEBI:16526"/>
        <dbReference type="ChEBI" id="CHEBI:64479"/>
        <dbReference type="ChEBI" id="CHEBI:78449"/>
        <dbReference type="ChEBI" id="CHEBI:78776"/>
        <dbReference type="ChEBI" id="CHEBI:138651"/>
    </reaction>
</comment>
<dbReference type="UniPathway" id="UPA00094"/>
<dbReference type="FunFam" id="3.40.47.10:FF:000018">
    <property type="entry name" value="3-oxoacyl-[acyl-carrier-protein] synthase 2"/>
    <property type="match status" value="1"/>
</dbReference>
<dbReference type="SMART" id="SM00825">
    <property type="entry name" value="PKS_KS"/>
    <property type="match status" value="1"/>
</dbReference>
<dbReference type="PANTHER" id="PTHR11712:SF336">
    <property type="entry name" value="3-OXOACYL-[ACYL-CARRIER-PROTEIN] SYNTHASE, MITOCHONDRIAL"/>
    <property type="match status" value="1"/>
</dbReference>
<evidence type="ECO:0000256" key="7">
    <source>
        <dbReference type="ARBA" id="ARBA00022832"/>
    </source>
</evidence>
<keyword evidence="9 11" id="KW-0275">Fatty acid biosynthesis</keyword>
<keyword evidence="5 11" id="KW-0444">Lipid biosynthesis</keyword>
<dbReference type="EMBL" id="VUOC01000001">
    <property type="protein sequence ID" value="KAA2244587.1"/>
    <property type="molecule type" value="Genomic_DNA"/>
</dbReference>
<comment type="catalytic activity">
    <reaction evidence="11">
        <text>(9Z)-hexadecenoyl-[ACP] + malonyl-[ACP] + H(+) = 3-oxo-(11Z)-octadecenoyl-[ACP] + holo-[ACP] + CO2</text>
        <dbReference type="Rhea" id="RHEA:55040"/>
        <dbReference type="Rhea" id="RHEA-COMP:9623"/>
        <dbReference type="Rhea" id="RHEA-COMP:9685"/>
        <dbReference type="Rhea" id="RHEA-COMP:10800"/>
        <dbReference type="Rhea" id="RHEA-COMP:14074"/>
        <dbReference type="ChEBI" id="CHEBI:15378"/>
        <dbReference type="ChEBI" id="CHEBI:16526"/>
        <dbReference type="ChEBI" id="CHEBI:64479"/>
        <dbReference type="ChEBI" id="CHEBI:78449"/>
        <dbReference type="ChEBI" id="CHEBI:83989"/>
        <dbReference type="ChEBI" id="CHEBI:138538"/>
        <dbReference type="EC" id="2.3.1.179"/>
    </reaction>
</comment>
<comment type="function">
    <text evidence="11">Involved in the type II fatty acid elongation cycle. Catalyzes the elongation of a wide range of acyl-ACP by the addition of two carbons from malonyl-ACP to an acyl acceptor. Can efficiently catalyze the conversion of palmitoleoyl-ACP (cis-hexadec-9-enoyl-ACP) to cis-vaccenoyl-ACP (cis-octadec-11-enoyl-ACP), an essential step in the thermal regulation of fatty acid composition.</text>
</comment>
<sequence length="417" mass="44501">MQPRRVVVTGLGALTPLGNSVQDYWVGLTNGVSGAGNIKQFDAAKFKTRFACELKDFDPTRYLDKKEARKMDPFTQTAVIAADHAVQDANISRNSVDVDRVGVIWGTGVGGMINFCHELRDFYLGDGTPRFSPFLITRLITDIAAGHISIRHGFRGPNFSVVSACASSTNAIIEAMYLIRYGKADVMITGGSEDVINEACVGGFNAMKALSERNDDPTTASRPFDLNRDGFVMGEGAGALVLESYEHAMARGAKIYVELAGGAATADAHHITAPHPEGLGAMNVMKQALADAGMSGGDIDYINVHGTSTPLGDVAEVKAIQHVFGDDAYRLNISSTKSMTGHLLGAAGAVESIAAIMSITHGLVPPTINHFTDDPQLDSRLNFTFNIAQKREVRAALSNTFGFGGHNASVIFKKFVS</sequence>
<dbReference type="Gene3D" id="3.40.47.10">
    <property type="match status" value="1"/>
</dbReference>
<dbReference type="GO" id="GO:0004315">
    <property type="term" value="F:3-oxoacyl-[acyl-carrier-protein] synthase activity"/>
    <property type="evidence" value="ECO:0007669"/>
    <property type="project" value="UniProtKB-UniRule"/>
</dbReference>
<reference evidence="15 16" key="1">
    <citation type="submission" date="2019-09" db="EMBL/GenBank/DDBJ databases">
        <title>Chitinophaga ginsengihumi sp. nov., isolated from soil of ginseng rhizosphere.</title>
        <authorList>
            <person name="Lee J."/>
        </authorList>
    </citation>
    <scope>NUCLEOTIDE SEQUENCE [LARGE SCALE GENOMIC DNA]</scope>
    <source>
        <strain evidence="15 16">BN140078</strain>
    </source>
</reference>
<keyword evidence="6 11" id="KW-0808">Transferase</keyword>
<comment type="pathway">
    <text evidence="1 11">Lipid metabolism; fatty acid biosynthesis.</text>
</comment>
<reference evidence="15 16" key="2">
    <citation type="submission" date="2019-09" db="EMBL/GenBank/DDBJ databases">
        <authorList>
            <person name="Jin C."/>
        </authorList>
    </citation>
    <scope>NUCLEOTIDE SEQUENCE [LARGE SCALE GENOMIC DNA]</scope>
    <source>
        <strain evidence="15 16">BN140078</strain>
    </source>
</reference>
<keyword evidence="10 11" id="KW-0012">Acyltransferase</keyword>
<keyword evidence="16" id="KW-1185">Reference proteome</keyword>
<gene>
    <name evidence="15" type="primary">fabF</name>
    <name evidence="15" type="ORF">F0L74_01020</name>
</gene>
<dbReference type="AlphaFoldDB" id="A0A5B2W273"/>
<evidence type="ECO:0000259" key="14">
    <source>
        <dbReference type="PROSITE" id="PS52004"/>
    </source>
</evidence>
<dbReference type="NCBIfam" id="NF005589">
    <property type="entry name" value="PRK07314.1"/>
    <property type="match status" value="1"/>
</dbReference>
<evidence type="ECO:0000313" key="15">
    <source>
        <dbReference type="EMBL" id="KAA2244587.1"/>
    </source>
</evidence>
<feature type="active site" description="For beta-ketoacyl synthase activity" evidence="12">
    <location>
        <position position="165"/>
    </location>
</feature>
<dbReference type="CDD" id="cd00834">
    <property type="entry name" value="KAS_I_II"/>
    <property type="match status" value="1"/>
</dbReference>
<dbReference type="InterPro" id="IPR016039">
    <property type="entry name" value="Thiolase-like"/>
</dbReference>
<dbReference type="InterPro" id="IPR018201">
    <property type="entry name" value="Ketoacyl_synth_AS"/>
</dbReference>